<reference evidence="8 9" key="1">
    <citation type="submission" date="2024-10" db="EMBL/GenBank/DDBJ databases">
        <title>Updated reference genomes for cyclostephanoid diatoms.</title>
        <authorList>
            <person name="Roberts W.R."/>
            <person name="Alverson A.J."/>
        </authorList>
    </citation>
    <scope>NUCLEOTIDE SEQUENCE [LARGE SCALE GENOMIC DNA]</scope>
    <source>
        <strain evidence="8 9">AJA276-08</strain>
    </source>
</reference>
<feature type="region of interest" description="Disordered" evidence="6">
    <location>
        <begin position="1"/>
        <end position="38"/>
    </location>
</feature>
<dbReference type="InterPro" id="IPR052035">
    <property type="entry name" value="ZnF_BED_domain_contain"/>
</dbReference>
<gene>
    <name evidence="8" type="ORF">ACHAW5_007333</name>
</gene>
<evidence type="ECO:0000256" key="4">
    <source>
        <dbReference type="ARBA" id="ARBA00022833"/>
    </source>
</evidence>
<dbReference type="EMBL" id="JALLAZ020001813">
    <property type="protein sequence ID" value="KAL3763044.1"/>
    <property type="molecule type" value="Genomic_DNA"/>
</dbReference>
<evidence type="ECO:0000259" key="7">
    <source>
        <dbReference type="Pfam" id="PF05699"/>
    </source>
</evidence>
<dbReference type="InterPro" id="IPR012337">
    <property type="entry name" value="RNaseH-like_sf"/>
</dbReference>
<dbReference type="SUPFAM" id="SSF53098">
    <property type="entry name" value="Ribonuclease H-like"/>
    <property type="match status" value="1"/>
</dbReference>
<feature type="region of interest" description="Disordered" evidence="6">
    <location>
        <begin position="44"/>
        <end position="63"/>
    </location>
</feature>
<dbReference type="GO" id="GO:0008270">
    <property type="term" value="F:zinc ion binding"/>
    <property type="evidence" value="ECO:0007669"/>
    <property type="project" value="UniProtKB-KW"/>
</dbReference>
<proteinExistence type="predicted"/>
<comment type="caution">
    <text evidence="8">The sequence shown here is derived from an EMBL/GenBank/DDBJ whole genome shotgun (WGS) entry which is preliminary data.</text>
</comment>
<organism evidence="8 9">
    <name type="scientific">Stephanodiscus triporus</name>
    <dbReference type="NCBI Taxonomy" id="2934178"/>
    <lineage>
        <taxon>Eukaryota</taxon>
        <taxon>Sar</taxon>
        <taxon>Stramenopiles</taxon>
        <taxon>Ochrophyta</taxon>
        <taxon>Bacillariophyta</taxon>
        <taxon>Coscinodiscophyceae</taxon>
        <taxon>Thalassiosirophycidae</taxon>
        <taxon>Stephanodiscales</taxon>
        <taxon>Stephanodiscaceae</taxon>
        <taxon>Stephanodiscus</taxon>
    </lineage>
</organism>
<evidence type="ECO:0000313" key="9">
    <source>
        <dbReference type="Proteomes" id="UP001530315"/>
    </source>
</evidence>
<evidence type="ECO:0000256" key="2">
    <source>
        <dbReference type="ARBA" id="ARBA00022723"/>
    </source>
</evidence>
<keyword evidence="2" id="KW-0479">Metal-binding</keyword>
<name>A0ABD3MGH4_9STRA</name>
<dbReference type="PANTHER" id="PTHR46481">
    <property type="entry name" value="ZINC FINGER BED DOMAIN-CONTAINING PROTEIN 4"/>
    <property type="match status" value="1"/>
</dbReference>
<dbReference type="AlphaFoldDB" id="A0ABD3MGH4"/>
<accession>A0ABD3MGH4</accession>
<dbReference type="Proteomes" id="UP001530315">
    <property type="component" value="Unassembled WGS sequence"/>
</dbReference>
<evidence type="ECO:0000313" key="8">
    <source>
        <dbReference type="EMBL" id="KAL3763044.1"/>
    </source>
</evidence>
<keyword evidence="5" id="KW-0539">Nucleus</keyword>
<evidence type="ECO:0000256" key="3">
    <source>
        <dbReference type="ARBA" id="ARBA00022771"/>
    </source>
</evidence>
<dbReference type="InterPro" id="IPR008906">
    <property type="entry name" value="HATC_C_dom"/>
</dbReference>
<sequence length="678" mass="76658">AHREGSDYPQAPTIPHNNSSPGDTSAPRPSRASPVPPIESRAWGIADMALPPPPDNDNARRGDRAEYRLVTKYGTTSKWWKHFKVYHAQHYREDIGCKNIALCTLCFNEINVAKGITGLSSHVQRHHVDVYNRMEFPNLYRVDEIVSSSENRSNEVAASVNNSPSVGIVDLIGAVKLPNKNKRNANVLAATTAWVIEENQPLTAVEKPSFRRMMSTIDPFYPKTTTKAVRNDISYLGIVSWEALKRELKGKYFSLTTDHWTSPNDETYSCLTVHWIENGMMHRAVLTFEVFSGTTTGHALGEDFVRVFNLYEFDLKYVVAVVTDTTGNMNTFGEYLRQRDQYEILEDVEKLLEPTAVAQKYLEGEKYPTISLVPFFLHSIRRQYEDMANDDSKSGPVVNLAGVLLKDFEKRYLTRSQPVFSTEIRRAHGRYEGLPADTIIASALDPRTKNLRPFIPDSEHDYIWKELLNLMIQLKIANAPITSVATATAVDSLSHCPLQRARLDGGAGTRGMFDELIVSNQRQDEAVTSQALSVHIQESMRRSCSDELERYRFTEVSLPMFCLGTGDEEQFSDPLMWWEARKIAYPTLYVLAQRYLSIPATSAPSERLWSLASRIVTIRRARLESSLIGDLMFIKENSLILDKHFYDITGETRILPKVYPAGDGDKDNKSGDDVINVD</sequence>
<dbReference type="Pfam" id="PF05699">
    <property type="entry name" value="Dimer_Tnp_hAT"/>
    <property type="match status" value="1"/>
</dbReference>
<keyword evidence="3" id="KW-0863">Zinc-finger</keyword>
<dbReference type="GO" id="GO:0005634">
    <property type="term" value="C:nucleus"/>
    <property type="evidence" value="ECO:0007669"/>
    <property type="project" value="UniProtKB-SubCell"/>
</dbReference>
<evidence type="ECO:0000256" key="5">
    <source>
        <dbReference type="ARBA" id="ARBA00023242"/>
    </source>
</evidence>
<feature type="non-terminal residue" evidence="8">
    <location>
        <position position="1"/>
    </location>
</feature>
<evidence type="ECO:0000256" key="1">
    <source>
        <dbReference type="ARBA" id="ARBA00004123"/>
    </source>
</evidence>
<protein>
    <recommendedName>
        <fullName evidence="7">HAT C-terminal dimerisation domain-containing protein</fullName>
    </recommendedName>
</protein>
<dbReference type="PANTHER" id="PTHR46481:SF10">
    <property type="entry name" value="ZINC FINGER BED DOMAIN-CONTAINING PROTEIN 39"/>
    <property type="match status" value="1"/>
</dbReference>
<comment type="subcellular location">
    <subcellularLocation>
        <location evidence="1">Nucleus</location>
    </subcellularLocation>
</comment>
<keyword evidence="9" id="KW-1185">Reference proteome</keyword>
<keyword evidence="4" id="KW-0862">Zinc</keyword>
<feature type="domain" description="HAT C-terminal dimerisation" evidence="7">
    <location>
        <begin position="570"/>
        <end position="637"/>
    </location>
</feature>
<evidence type="ECO:0000256" key="6">
    <source>
        <dbReference type="SAM" id="MobiDB-lite"/>
    </source>
</evidence>